<dbReference type="InterPro" id="IPR002093">
    <property type="entry name" value="BRCA2_repeat"/>
</dbReference>
<gene>
    <name evidence="5" type="ORF">AVEN_181603_1</name>
</gene>
<dbReference type="PANTHER" id="PTHR11289">
    <property type="entry name" value="BREAST CANCER TYPE 2 SUSCEPTIBILITY PROTEIN BRCA2"/>
    <property type="match status" value="1"/>
</dbReference>
<keyword evidence="2" id="KW-0227">DNA damage</keyword>
<feature type="region of interest" description="Disordered" evidence="4">
    <location>
        <begin position="437"/>
        <end position="461"/>
    </location>
</feature>
<name>A0A4Y2CNC7_ARAVE</name>
<organism evidence="5 6">
    <name type="scientific">Araneus ventricosus</name>
    <name type="common">Orbweaver spider</name>
    <name type="synonym">Epeira ventricosa</name>
    <dbReference type="NCBI Taxonomy" id="182803"/>
    <lineage>
        <taxon>Eukaryota</taxon>
        <taxon>Metazoa</taxon>
        <taxon>Ecdysozoa</taxon>
        <taxon>Arthropoda</taxon>
        <taxon>Chelicerata</taxon>
        <taxon>Arachnida</taxon>
        <taxon>Araneae</taxon>
        <taxon>Araneomorphae</taxon>
        <taxon>Entelegynae</taxon>
        <taxon>Araneoidea</taxon>
        <taxon>Araneidae</taxon>
        <taxon>Araneus</taxon>
    </lineage>
</organism>
<dbReference type="Pfam" id="PF00634">
    <property type="entry name" value="BRCA2"/>
    <property type="match status" value="2"/>
</dbReference>
<dbReference type="PANTHER" id="PTHR11289:SF0">
    <property type="entry name" value="BREAST CANCER TYPE 2 SUSCEPTIBILITY PROTEIN"/>
    <property type="match status" value="1"/>
</dbReference>
<dbReference type="InterPro" id="IPR015525">
    <property type="entry name" value="BRCA2"/>
</dbReference>
<proteinExistence type="predicted"/>
<accession>A0A4Y2CNC7</accession>
<dbReference type="OrthoDB" id="21095at2759"/>
<sequence>MVGKVCLFNKCHGPPKWKHYGIATKEAVTYSKLLGQKRGFKEFIEFNDMQISKSGKMDSYCIVDKRYSPSKGSNIDIFICDEDHHGVLYLEYSVHKQYIIKNCNDLITFLNLNKNSTFHLHDSFIYVKSDNRFKWVLFFRVLEFLIKNLNMSIIGSQFYFPLFSKYLIMNELRLLFALQNWLKNLSENFIKTFSQTCETSTLSLKKGLPSGAPHLVSRLQYPKNNISFPSEQAIRKMNLNTDTCKSIQKLQLKRKSVDSYTGDYCLPKTKRLNSEKNVCHCKNYTWKIFIPFQKTSVLNYTSILEAKNWVDDPEAMHVFPVDRGFQTDCLQNSNSSVLHQNQNMLNQDNFSSINTSEKSSPVQLLHKASELKSIADLSSEETKENHPKHEQISDLQTLKETESASDDKENFTLDDFDHFQLSALECEKEECKNEQIYPRATTADESQKNIAGPSGGNPSKPSFIGIDKLSVTFQTASGKSLKISEAALQAAKKMFEDISSESLDIFPEKKTQNSLQLKSVLNDKHCVGFQTASGKSLHASKTALEAAEKMFKEINVEEIDVFPEKQAQTKQNNKECYPSLKDCADDDISKVLAENFFEDIPFDEKEIDSKPIDDSTALSVQKPEITKAHKIRKSLGGRRSLKPYSLKK</sequence>
<protein>
    <recommendedName>
        <fullName evidence="7">Breast cancer type 2 susceptibility</fullName>
    </recommendedName>
</protein>
<feature type="region of interest" description="Disordered" evidence="4">
    <location>
        <begin position="378"/>
        <end position="407"/>
    </location>
</feature>
<reference evidence="5 6" key="1">
    <citation type="journal article" date="2019" name="Sci. Rep.">
        <title>Orb-weaving spider Araneus ventricosus genome elucidates the spidroin gene catalogue.</title>
        <authorList>
            <person name="Kono N."/>
            <person name="Nakamura H."/>
            <person name="Ohtoshi R."/>
            <person name="Moran D.A.P."/>
            <person name="Shinohara A."/>
            <person name="Yoshida Y."/>
            <person name="Fujiwara M."/>
            <person name="Mori M."/>
            <person name="Tomita M."/>
            <person name="Arakawa K."/>
        </authorList>
    </citation>
    <scope>NUCLEOTIDE SEQUENCE [LARGE SCALE GENOMIC DNA]</scope>
</reference>
<evidence type="ECO:0000313" key="5">
    <source>
        <dbReference type="EMBL" id="GBM05208.1"/>
    </source>
</evidence>
<keyword evidence="1" id="KW-0677">Repeat</keyword>
<feature type="compositionally biased region" description="Basic and acidic residues" evidence="4">
    <location>
        <begin position="380"/>
        <end position="407"/>
    </location>
</feature>
<dbReference type="EMBL" id="BGPR01000213">
    <property type="protein sequence ID" value="GBM05208.1"/>
    <property type="molecule type" value="Genomic_DNA"/>
</dbReference>
<evidence type="ECO:0008006" key="7">
    <source>
        <dbReference type="Google" id="ProtNLM"/>
    </source>
</evidence>
<evidence type="ECO:0000256" key="2">
    <source>
        <dbReference type="ARBA" id="ARBA00022763"/>
    </source>
</evidence>
<comment type="caution">
    <text evidence="5">The sequence shown here is derived from an EMBL/GenBank/DDBJ whole genome shotgun (WGS) entry which is preliminary data.</text>
</comment>
<dbReference type="Proteomes" id="UP000499080">
    <property type="component" value="Unassembled WGS sequence"/>
</dbReference>
<dbReference type="PROSITE" id="PS50138">
    <property type="entry name" value="BRCA2_REPEAT"/>
    <property type="match status" value="2"/>
</dbReference>
<dbReference type="AlphaFoldDB" id="A0A4Y2CNC7"/>
<keyword evidence="3" id="KW-0234">DNA repair</keyword>
<evidence type="ECO:0000256" key="1">
    <source>
        <dbReference type="ARBA" id="ARBA00022737"/>
    </source>
</evidence>
<keyword evidence="6" id="KW-1185">Reference proteome</keyword>
<evidence type="ECO:0000256" key="3">
    <source>
        <dbReference type="ARBA" id="ARBA00023204"/>
    </source>
</evidence>
<dbReference type="GO" id="GO:0000724">
    <property type="term" value="P:double-strand break repair via homologous recombination"/>
    <property type="evidence" value="ECO:0007669"/>
    <property type="project" value="InterPro"/>
</dbReference>
<feature type="region of interest" description="Disordered" evidence="4">
    <location>
        <begin position="629"/>
        <end position="648"/>
    </location>
</feature>
<evidence type="ECO:0000313" key="6">
    <source>
        <dbReference type="Proteomes" id="UP000499080"/>
    </source>
</evidence>
<dbReference type="GO" id="GO:0006355">
    <property type="term" value="P:regulation of DNA-templated transcription"/>
    <property type="evidence" value="ECO:0007669"/>
    <property type="project" value="TreeGrafter"/>
</dbReference>
<evidence type="ECO:0000256" key="4">
    <source>
        <dbReference type="SAM" id="MobiDB-lite"/>
    </source>
</evidence>